<evidence type="ECO:0000313" key="2">
    <source>
        <dbReference type="Proteomes" id="UP000589620"/>
    </source>
</evidence>
<dbReference type="EMBL" id="JACCBJ010000001">
    <property type="protein sequence ID" value="NYD73502.1"/>
    <property type="molecule type" value="Genomic_DNA"/>
</dbReference>
<dbReference type="AlphaFoldDB" id="A0A852SXV5"/>
<sequence length="31" mass="3025">MNPLVSLPLAASAAAGRLEVVGAQSAGVRAF</sequence>
<comment type="caution">
    <text evidence="1">The sequence shown here is derived from an EMBL/GenBank/DDBJ whole genome shotgun (WGS) entry which is preliminary data.</text>
</comment>
<dbReference type="Proteomes" id="UP000589620">
    <property type="component" value="Unassembled WGS sequence"/>
</dbReference>
<protein>
    <submittedName>
        <fullName evidence="1">Uncharacterized protein</fullName>
    </submittedName>
</protein>
<name>A0A852SXV5_9MICO</name>
<gene>
    <name evidence="1" type="ORF">BJ963_001021</name>
</gene>
<keyword evidence="2" id="KW-1185">Reference proteome</keyword>
<reference evidence="1 2" key="1">
    <citation type="submission" date="2020-07" db="EMBL/GenBank/DDBJ databases">
        <title>Sequencing the genomes of 1000 actinobacteria strains.</title>
        <authorList>
            <person name="Klenk H.-P."/>
        </authorList>
    </citation>
    <scope>NUCLEOTIDE SEQUENCE [LARGE SCALE GENOMIC DNA]</scope>
    <source>
        <strain evidence="1 2">DSM 23871</strain>
    </source>
</reference>
<organism evidence="1 2">
    <name type="scientific">Leifsonia soli</name>
    <dbReference type="NCBI Taxonomy" id="582665"/>
    <lineage>
        <taxon>Bacteria</taxon>
        <taxon>Bacillati</taxon>
        <taxon>Actinomycetota</taxon>
        <taxon>Actinomycetes</taxon>
        <taxon>Micrococcales</taxon>
        <taxon>Microbacteriaceae</taxon>
        <taxon>Leifsonia</taxon>
    </lineage>
</organism>
<evidence type="ECO:0000313" key="1">
    <source>
        <dbReference type="EMBL" id="NYD73502.1"/>
    </source>
</evidence>
<proteinExistence type="predicted"/>
<accession>A0A852SXV5</accession>